<name>A0ABV2D4L7_9SPHN</name>
<dbReference type="EMBL" id="JBEWLY010000024">
    <property type="protein sequence ID" value="MET1756818.1"/>
    <property type="molecule type" value="Genomic_DNA"/>
</dbReference>
<keyword evidence="3" id="KW-1185">Reference proteome</keyword>
<feature type="transmembrane region" description="Helical" evidence="1">
    <location>
        <begin position="1017"/>
        <end position="1038"/>
    </location>
</feature>
<evidence type="ECO:0000313" key="2">
    <source>
        <dbReference type="EMBL" id="MET1756818.1"/>
    </source>
</evidence>
<dbReference type="Gene3D" id="3.30.70.1430">
    <property type="entry name" value="Multidrug efflux transporter AcrB pore domain"/>
    <property type="match status" value="2"/>
</dbReference>
<dbReference type="Gene3D" id="3.30.70.1440">
    <property type="entry name" value="Multidrug efflux transporter AcrB pore domain"/>
    <property type="match status" value="1"/>
</dbReference>
<feature type="transmembrane region" description="Helical" evidence="1">
    <location>
        <begin position="418"/>
        <end position="441"/>
    </location>
</feature>
<dbReference type="PRINTS" id="PR00702">
    <property type="entry name" value="ACRIFLAVINRP"/>
</dbReference>
<feature type="transmembrane region" description="Helical" evidence="1">
    <location>
        <begin position="496"/>
        <end position="521"/>
    </location>
</feature>
<dbReference type="InterPro" id="IPR027463">
    <property type="entry name" value="AcrB_DN_DC_subdom"/>
</dbReference>
<feature type="transmembrane region" description="Helical" evidence="1">
    <location>
        <begin position="29"/>
        <end position="51"/>
    </location>
</feature>
<feature type="transmembrane region" description="Helical" evidence="1">
    <location>
        <begin position="361"/>
        <end position="383"/>
    </location>
</feature>
<protein>
    <submittedName>
        <fullName evidence="2">Efflux RND transporter permease subunit</fullName>
    </submittedName>
</protein>
<accession>A0ABV2D4L7</accession>
<dbReference type="PANTHER" id="PTHR32063:SF24">
    <property type="entry name" value="CATION EFFLUX SYSTEM (ACRB_ACRD_ACRF FAMILY)"/>
    <property type="match status" value="1"/>
</dbReference>
<feature type="transmembrane region" description="Helical" evidence="1">
    <location>
        <begin position="462"/>
        <end position="484"/>
    </location>
</feature>
<gene>
    <name evidence="2" type="ORF">ABVV53_15335</name>
</gene>
<dbReference type="SUPFAM" id="SSF82866">
    <property type="entry name" value="Multidrug efflux transporter AcrB transmembrane domain"/>
    <property type="match status" value="2"/>
</dbReference>
<dbReference type="Gene3D" id="3.30.2090.10">
    <property type="entry name" value="Multidrug efflux transporter AcrB TolC docking domain, DN and DC subdomains"/>
    <property type="match status" value="2"/>
</dbReference>
<feature type="transmembrane region" description="Helical" evidence="1">
    <location>
        <begin position="968"/>
        <end position="989"/>
    </location>
</feature>
<evidence type="ECO:0000313" key="3">
    <source>
        <dbReference type="Proteomes" id="UP001548713"/>
    </source>
</evidence>
<keyword evidence="1" id="KW-1133">Transmembrane helix</keyword>
<feature type="transmembrane region" description="Helical" evidence="1">
    <location>
        <begin position="913"/>
        <end position="935"/>
    </location>
</feature>
<reference evidence="2 3" key="1">
    <citation type="submission" date="2024-07" db="EMBL/GenBank/DDBJ databases">
        <title>Novosphingobium kalidii RD2P27.</title>
        <authorList>
            <person name="Sun J.-Q."/>
        </authorList>
    </citation>
    <scope>NUCLEOTIDE SEQUENCE [LARGE SCALE GENOMIC DNA]</scope>
    <source>
        <strain evidence="2 3">RD2P27</strain>
    </source>
</reference>
<dbReference type="PANTHER" id="PTHR32063">
    <property type="match status" value="1"/>
</dbReference>
<dbReference type="SUPFAM" id="SSF82714">
    <property type="entry name" value="Multidrug efflux transporter AcrB TolC docking domain, DN and DC subdomains"/>
    <property type="match status" value="1"/>
</dbReference>
<organism evidence="2 3">
    <name type="scientific">Novosphingobium kalidii</name>
    <dbReference type="NCBI Taxonomy" id="3230299"/>
    <lineage>
        <taxon>Bacteria</taxon>
        <taxon>Pseudomonadati</taxon>
        <taxon>Pseudomonadota</taxon>
        <taxon>Alphaproteobacteria</taxon>
        <taxon>Sphingomonadales</taxon>
        <taxon>Sphingomonadaceae</taxon>
        <taxon>Novosphingobium</taxon>
    </lineage>
</organism>
<proteinExistence type="predicted"/>
<dbReference type="InterPro" id="IPR001036">
    <property type="entry name" value="Acrflvin-R"/>
</dbReference>
<evidence type="ECO:0000256" key="1">
    <source>
        <dbReference type="SAM" id="Phobius"/>
    </source>
</evidence>
<dbReference type="Pfam" id="PF00873">
    <property type="entry name" value="ACR_tran"/>
    <property type="match status" value="1"/>
</dbReference>
<dbReference type="SUPFAM" id="SSF82693">
    <property type="entry name" value="Multidrug efflux transporter AcrB pore domain, PN1, PN2, PC1 and PC2 subdomains"/>
    <property type="match status" value="2"/>
</dbReference>
<feature type="transmembrane region" description="Helical" evidence="1">
    <location>
        <begin position="942"/>
        <end position="962"/>
    </location>
</feature>
<feature type="transmembrane region" description="Helical" evidence="1">
    <location>
        <begin position="1044"/>
        <end position="1067"/>
    </location>
</feature>
<sequence>MSAPHSGSDEDGTSHGEDAPEVGKAANFFFLKTTFGILLLLIMSIGGLLAYTQLVKESLPDLEIPQATITTQWPGSDPQTIEQQVTQPIEDELTSLAGVDTITSASFDSFSLISVEFQADADAQSSIQRLRAAVDKARAELPSEAEQPSIEQVSVDDRPIMTIALYGEAGDVALSNLAERAQERLERLSGVNEVELGGAREEIVRILLDPHRLLALGLSPTAVRDAVRSANLDQPFGELESDQLTAVVRMEGRFRTPEDLARLPVARARNGGGSGAPILLGDIATVERALEAENSKAFYQEGSQGYIPSVSLSIKKTPGADTIEIVDLVSSEMQAMRDGTNWPAGVRYAITQNEAETIWDALIGVFNNGWQAMLAVFVILLLVLTWREGLIAGLAIPVTFAGVLLVIMLLGYTLNELVIIGMVLALGLLVDVFILMMEGLHEEIYVQRRSFNEAALSTIKQFAVPAFAGQLTTILALAPLMAIGGVSGKFIRVLPITAIACLALAYAVALLICVPLSRYLLESQAKNKEEREKSKADRLSEQASARLYDFAKGHVLSSKKRAGVIVLASLGAFVISIVLFMQTPLELYPDTDGKTLGIDVELPAGTTLNQSERVARAVGAILREKPYFDSVIKLVGRKSPFTSTSAASSLQPSEAENFIGFSAIFKESDERAEPSYVLAEQLRAELSNWLDSNVAGATLLVVPETGGPPSGDPIEIRLSGNDYGTLQRVSQEVQDLLKATDGVIDVRDNLGNVNAEVRLLPKREAIDFYGLDLADVVAQLRFALSNDTIATFPTEGTDDDLDIRMGTAWPGRDPGASGGPARLDDIALARAFTREGQSVPMASVVRLVQGEAPISITHVGGQRSLTVLAKNQGRPVNDIIEAIRPKLDSMAAKWPDGYTYTVAGEAEESAETFGSAAIALVVALLLVFGVLVIMFDSFPQAFILITTMPLALIGSFTFFWLFGLSFSFFAMIGVIALIGVVANNGIVMVDTMNRHLLAGVDKVEAAARGVADRLRPILTTSVTTIVGLIPLAIGNAMYRPLCLTIIFGLISSTVMSLFVVPALYMLLTRKKAAS</sequence>
<dbReference type="Proteomes" id="UP001548713">
    <property type="component" value="Unassembled WGS sequence"/>
</dbReference>
<keyword evidence="1" id="KW-0812">Transmembrane</keyword>
<dbReference type="Gene3D" id="3.30.70.1320">
    <property type="entry name" value="Multidrug efflux transporter AcrB pore domain like"/>
    <property type="match status" value="1"/>
</dbReference>
<feature type="transmembrane region" description="Helical" evidence="1">
    <location>
        <begin position="390"/>
        <end position="412"/>
    </location>
</feature>
<keyword evidence="1" id="KW-0472">Membrane</keyword>
<dbReference type="RefSeq" id="WP_353985313.1">
    <property type="nucleotide sequence ID" value="NZ_JBEWLY010000024.1"/>
</dbReference>
<comment type="caution">
    <text evidence="2">The sequence shown here is derived from an EMBL/GenBank/DDBJ whole genome shotgun (WGS) entry which is preliminary data.</text>
</comment>
<feature type="transmembrane region" description="Helical" evidence="1">
    <location>
        <begin position="562"/>
        <end position="581"/>
    </location>
</feature>
<dbReference type="Gene3D" id="1.20.1640.10">
    <property type="entry name" value="Multidrug efflux transporter AcrB transmembrane domain"/>
    <property type="match status" value="2"/>
</dbReference>